<dbReference type="InterPro" id="IPR058600">
    <property type="entry name" value="YhjD-like"/>
</dbReference>
<dbReference type="Pfam" id="PF26325">
    <property type="entry name" value="YhjD"/>
    <property type="match status" value="1"/>
</dbReference>
<reference evidence="1" key="1">
    <citation type="submission" date="2023-10" db="EMBL/GenBank/DDBJ databases">
        <title>Screening of Alkalihalophilus pseudofirmusBZ-TG-HK211 and Its Alleviation of Salt Stress on Rapeseed Growth.</title>
        <authorList>
            <person name="Zhao B."/>
            <person name="Guo T."/>
        </authorList>
    </citation>
    <scope>NUCLEOTIDE SEQUENCE</scope>
    <source>
        <strain evidence="1">BZ-TG-HK211</strain>
    </source>
</reference>
<comment type="caution">
    <text evidence="1">The sequence shown here is derived from an EMBL/GenBank/DDBJ whole genome shotgun (WGS) entry which is preliminary data.</text>
</comment>
<evidence type="ECO:0000313" key="1">
    <source>
        <dbReference type="EMBL" id="MDV2883853.1"/>
    </source>
</evidence>
<evidence type="ECO:0000313" key="2">
    <source>
        <dbReference type="Proteomes" id="UP001285636"/>
    </source>
</evidence>
<protein>
    <submittedName>
        <fullName evidence="1">Uncharacterized protein</fullName>
    </submittedName>
</protein>
<gene>
    <name evidence="1" type="ORF">RYX45_01575</name>
</gene>
<organism evidence="1 2">
    <name type="scientific">Alkalihalophilus pseudofirmus</name>
    <name type="common">Bacillus pseudofirmus</name>
    <dbReference type="NCBI Taxonomy" id="79885"/>
    <lineage>
        <taxon>Bacteria</taxon>
        <taxon>Bacillati</taxon>
        <taxon>Bacillota</taxon>
        <taxon>Bacilli</taxon>
        <taxon>Bacillales</taxon>
        <taxon>Bacillaceae</taxon>
        <taxon>Alkalihalophilus</taxon>
    </lineage>
</organism>
<dbReference type="EMBL" id="JAWJAY010000001">
    <property type="protein sequence ID" value="MDV2883853.1"/>
    <property type="molecule type" value="Genomic_DNA"/>
</dbReference>
<dbReference type="AlphaFoldDB" id="A0AAJ2KU13"/>
<dbReference type="RefSeq" id="WP_323465696.1">
    <property type="nucleotide sequence ID" value="NZ_CP144224.1"/>
</dbReference>
<name>A0AAJ2KU13_ALKPS</name>
<accession>A0AAJ2KU13</accession>
<sequence length="118" mass="14063">MLPQEDHELILQYIYLPLTRKVIEQDLAKMERVNFKFNDIYLDFFRRKVDRIGNDLGEVKRKIKQRGIVIHGPTDVGYGDTKFCRYLIVHKGQEKEMRLLGVHMRNQVRDILASYVNN</sequence>
<proteinExistence type="predicted"/>
<dbReference type="Proteomes" id="UP001285636">
    <property type="component" value="Unassembled WGS sequence"/>
</dbReference>